<reference evidence="1" key="1">
    <citation type="submission" date="2021-02" db="EMBL/GenBank/DDBJ databases">
        <authorList>
            <person name="Nowell W R."/>
        </authorList>
    </citation>
    <scope>NUCLEOTIDE SEQUENCE</scope>
</reference>
<evidence type="ECO:0000313" key="2">
    <source>
        <dbReference type="Proteomes" id="UP000681720"/>
    </source>
</evidence>
<accession>A0A8S2ZY26</accession>
<evidence type="ECO:0000313" key="1">
    <source>
        <dbReference type="EMBL" id="CAF4677453.1"/>
    </source>
</evidence>
<dbReference type="Proteomes" id="UP000681720">
    <property type="component" value="Unassembled WGS sequence"/>
</dbReference>
<organism evidence="1 2">
    <name type="scientific">Rotaria magnacalcarata</name>
    <dbReference type="NCBI Taxonomy" id="392030"/>
    <lineage>
        <taxon>Eukaryota</taxon>
        <taxon>Metazoa</taxon>
        <taxon>Spiralia</taxon>
        <taxon>Gnathifera</taxon>
        <taxon>Rotifera</taxon>
        <taxon>Eurotatoria</taxon>
        <taxon>Bdelloidea</taxon>
        <taxon>Philodinida</taxon>
        <taxon>Philodinidae</taxon>
        <taxon>Rotaria</taxon>
    </lineage>
</organism>
<proteinExistence type="predicted"/>
<dbReference type="AlphaFoldDB" id="A0A8S2ZY26"/>
<feature type="non-terminal residue" evidence="1">
    <location>
        <position position="81"/>
    </location>
</feature>
<comment type="caution">
    <text evidence="1">The sequence shown here is derived from an EMBL/GenBank/DDBJ whole genome shotgun (WGS) entry which is preliminary data.</text>
</comment>
<protein>
    <submittedName>
        <fullName evidence="1">Uncharacterized protein</fullName>
    </submittedName>
</protein>
<gene>
    <name evidence="1" type="ORF">GIL414_LOCUS42139</name>
</gene>
<dbReference type="EMBL" id="CAJOBJ010121344">
    <property type="protein sequence ID" value="CAF4677453.1"/>
    <property type="molecule type" value="Genomic_DNA"/>
</dbReference>
<feature type="non-terminal residue" evidence="1">
    <location>
        <position position="1"/>
    </location>
</feature>
<sequence length="81" mass="8702">DAEIDVDEIDVTEIRVDKDNVGEIGADEIDIVDMSADVIDVGEIGADETNAEAVNDSEDEISMFNSVSLCGSFELFDELSS</sequence>
<name>A0A8S2ZY26_9BILA</name>